<feature type="region of interest" description="Disordered" evidence="1">
    <location>
        <begin position="86"/>
        <end position="118"/>
    </location>
</feature>
<name>A0AA39LD12_SARSR</name>
<keyword evidence="4" id="KW-1185">Reference proteome</keyword>
<feature type="domain" description="Clr5" evidence="2">
    <location>
        <begin position="31"/>
        <end position="83"/>
    </location>
</feature>
<dbReference type="EMBL" id="JAPDFR010000001">
    <property type="protein sequence ID" value="KAK0392494.1"/>
    <property type="molecule type" value="Genomic_DNA"/>
</dbReference>
<evidence type="ECO:0000259" key="2">
    <source>
        <dbReference type="Pfam" id="PF14420"/>
    </source>
</evidence>
<dbReference type="Proteomes" id="UP001175261">
    <property type="component" value="Unassembled WGS sequence"/>
</dbReference>
<dbReference type="InterPro" id="IPR025676">
    <property type="entry name" value="Clr5_dom"/>
</dbReference>
<dbReference type="InterPro" id="IPR011990">
    <property type="entry name" value="TPR-like_helical_dom_sf"/>
</dbReference>
<comment type="caution">
    <text evidence="3">The sequence shown here is derived from an EMBL/GenBank/DDBJ whole genome shotgun (WGS) entry which is preliminary data.</text>
</comment>
<protein>
    <recommendedName>
        <fullName evidence="2">Clr5 domain-containing protein</fullName>
    </recommendedName>
</protein>
<gene>
    <name evidence="3" type="ORF">NLU13_1989</name>
</gene>
<evidence type="ECO:0000313" key="4">
    <source>
        <dbReference type="Proteomes" id="UP001175261"/>
    </source>
</evidence>
<organism evidence="3 4">
    <name type="scientific">Sarocladium strictum</name>
    <name type="common">Black bundle disease fungus</name>
    <name type="synonym">Acremonium strictum</name>
    <dbReference type="NCBI Taxonomy" id="5046"/>
    <lineage>
        <taxon>Eukaryota</taxon>
        <taxon>Fungi</taxon>
        <taxon>Dikarya</taxon>
        <taxon>Ascomycota</taxon>
        <taxon>Pezizomycotina</taxon>
        <taxon>Sordariomycetes</taxon>
        <taxon>Hypocreomycetidae</taxon>
        <taxon>Hypocreales</taxon>
        <taxon>Sarocladiaceae</taxon>
        <taxon>Sarocladium</taxon>
    </lineage>
</organism>
<accession>A0AA39LD12</accession>
<feature type="compositionally biased region" description="Low complexity" evidence="1">
    <location>
        <begin position="96"/>
        <end position="110"/>
    </location>
</feature>
<evidence type="ECO:0000256" key="1">
    <source>
        <dbReference type="SAM" id="MobiDB-lite"/>
    </source>
</evidence>
<dbReference type="PANTHER" id="PTHR38788">
    <property type="entry name" value="CLR5 DOMAIN-CONTAINING PROTEIN"/>
    <property type="match status" value="1"/>
</dbReference>
<dbReference type="PANTHER" id="PTHR38788:SF3">
    <property type="entry name" value="CLR5 DOMAIN-CONTAINING PROTEIN"/>
    <property type="match status" value="1"/>
</dbReference>
<proteinExistence type="predicted"/>
<sequence>MPPPLLPALAPRIPGQTPPGLEPPTSTDHTESEWEAMRPVITQLYLSDSKKLVQVMAIMESRYGFAATQQMYKKRLRKWEVRKRAYRKTDTESMASSPPSVTTSPANTTPRGPTPTQDAMKLVTVSTPSQYAGLELVLSSVFSWSACKLESTGLMPDPMSRYLANPEEPPRQDSRTMYRTFELVYDLYHRGQGLLAGKAAYKAVESLEYVLTEDHPDLIWHVLDSIYDMVDRNDLWLLRLFLSRATQESKQRFPSYHPLLRILAQLASCSYDTQQDRDYVCHLLRQAWLRNVDVLGEHIDMSAPRTLWPYEQLIWDGRTRLRKDSALARRRQTMGDALGHLEATYDPSKSGNGPDSLRVEALSLEFTQMDLGDRENAERKALELLSRASTNDSPTNARFQAYAWKMIARLQEHRQELDMAEVNLRRAVAMREAAHGAPDDLRVIRDMWVLARFLDKVGKTEEAHQTQLEAFSRADSFLSSTQ</sequence>
<evidence type="ECO:0000313" key="3">
    <source>
        <dbReference type="EMBL" id="KAK0392494.1"/>
    </source>
</evidence>
<dbReference type="Gene3D" id="1.25.40.10">
    <property type="entry name" value="Tetratricopeptide repeat domain"/>
    <property type="match status" value="1"/>
</dbReference>
<reference evidence="3" key="1">
    <citation type="submission" date="2022-10" db="EMBL/GenBank/DDBJ databases">
        <title>Determination and structural analysis of whole genome sequence of Sarocladium strictum F4-1.</title>
        <authorList>
            <person name="Hu L."/>
            <person name="Jiang Y."/>
        </authorList>
    </citation>
    <scope>NUCLEOTIDE SEQUENCE</scope>
    <source>
        <strain evidence="3">F4-1</strain>
    </source>
</reference>
<dbReference type="Pfam" id="PF14420">
    <property type="entry name" value="Clr5"/>
    <property type="match status" value="1"/>
</dbReference>
<feature type="region of interest" description="Disordered" evidence="1">
    <location>
        <begin position="1"/>
        <end position="32"/>
    </location>
</feature>
<dbReference type="AlphaFoldDB" id="A0AA39LD12"/>